<reference evidence="4" key="1">
    <citation type="journal article" date="2017" name="Nat. Ecol. Evol.">
        <title>Genome expansion and lineage-specific genetic innovations in the forest pathogenic fungi Armillaria.</title>
        <authorList>
            <person name="Sipos G."/>
            <person name="Prasanna A.N."/>
            <person name="Walter M.C."/>
            <person name="O'Connor E."/>
            <person name="Balint B."/>
            <person name="Krizsan K."/>
            <person name="Kiss B."/>
            <person name="Hess J."/>
            <person name="Varga T."/>
            <person name="Slot J."/>
            <person name="Riley R."/>
            <person name="Boka B."/>
            <person name="Rigling D."/>
            <person name="Barry K."/>
            <person name="Lee J."/>
            <person name="Mihaltcheva S."/>
            <person name="LaButti K."/>
            <person name="Lipzen A."/>
            <person name="Waldron R."/>
            <person name="Moloney N.M."/>
            <person name="Sperisen C."/>
            <person name="Kredics L."/>
            <person name="Vagvoelgyi C."/>
            <person name="Patrignani A."/>
            <person name="Fitzpatrick D."/>
            <person name="Nagy I."/>
            <person name="Doyle S."/>
            <person name="Anderson J.B."/>
            <person name="Grigoriev I.V."/>
            <person name="Gueldener U."/>
            <person name="Muensterkoetter M."/>
            <person name="Nagy L.G."/>
        </authorList>
    </citation>
    <scope>NUCLEOTIDE SEQUENCE [LARGE SCALE GENOMIC DNA]</scope>
    <source>
        <strain evidence="4">Ar21-2</strain>
    </source>
</reference>
<protein>
    <recommendedName>
        <fullName evidence="5">Secreted protein</fullName>
    </recommendedName>
</protein>
<organism evidence="3 4">
    <name type="scientific">Armillaria gallica</name>
    <name type="common">Bulbous honey fungus</name>
    <name type="synonym">Armillaria bulbosa</name>
    <dbReference type="NCBI Taxonomy" id="47427"/>
    <lineage>
        <taxon>Eukaryota</taxon>
        <taxon>Fungi</taxon>
        <taxon>Dikarya</taxon>
        <taxon>Basidiomycota</taxon>
        <taxon>Agaricomycotina</taxon>
        <taxon>Agaricomycetes</taxon>
        <taxon>Agaricomycetidae</taxon>
        <taxon>Agaricales</taxon>
        <taxon>Marasmiineae</taxon>
        <taxon>Physalacriaceae</taxon>
        <taxon>Armillaria</taxon>
    </lineage>
</organism>
<dbReference type="InParanoid" id="A0A2H3CW04"/>
<name>A0A2H3CW04_ARMGA</name>
<feature type="signal peptide" evidence="2">
    <location>
        <begin position="1"/>
        <end position="20"/>
    </location>
</feature>
<evidence type="ECO:0000256" key="1">
    <source>
        <dbReference type="SAM" id="Phobius"/>
    </source>
</evidence>
<evidence type="ECO:0000256" key="2">
    <source>
        <dbReference type="SAM" id="SignalP"/>
    </source>
</evidence>
<dbReference type="EMBL" id="KZ293707">
    <property type="protein sequence ID" value="PBK83382.1"/>
    <property type="molecule type" value="Genomic_DNA"/>
</dbReference>
<dbReference type="AlphaFoldDB" id="A0A2H3CW04"/>
<keyword evidence="2" id="KW-0732">Signal</keyword>
<feature type="transmembrane region" description="Helical" evidence="1">
    <location>
        <begin position="73"/>
        <end position="94"/>
    </location>
</feature>
<keyword evidence="1" id="KW-0472">Membrane</keyword>
<accession>A0A2H3CW04</accession>
<gene>
    <name evidence="3" type="ORF">ARMGADRAFT_1170569</name>
</gene>
<keyword evidence="1" id="KW-1133">Transmembrane helix</keyword>
<evidence type="ECO:0008006" key="5">
    <source>
        <dbReference type="Google" id="ProtNLM"/>
    </source>
</evidence>
<feature type="chain" id="PRO_5013769769" description="Secreted protein" evidence="2">
    <location>
        <begin position="21"/>
        <end position="137"/>
    </location>
</feature>
<dbReference type="Proteomes" id="UP000217790">
    <property type="component" value="Unassembled WGS sequence"/>
</dbReference>
<proteinExistence type="predicted"/>
<evidence type="ECO:0000313" key="3">
    <source>
        <dbReference type="EMBL" id="PBK83382.1"/>
    </source>
</evidence>
<feature type="non-terminal residue" evidence="3">
    <location>
        <position position="137"/>
    </location>
</feature>
<sequence length="137" mass="15122">MYCSPAWFITSLAMLRTTSSVVWWRALHASFTDGEAGYRDLLVEPPQQSNTFKFPSGERVMYVVSWTARSLALLHPIAAGNLNQVLLAGVLVVFRGLRMTRFSLLIFNASQNWHCGGIRTAVTSTIALVTVSSVVNT</sequence>
<keyword evidence="1" id="KW-0812">Transmembrane</keyword>
<keyword evidence="4" id="KW-1185">Reference proteome</keyword>
<evidence type="ECO:0000313" key="4">
    <source>
        <dbReference type="Proteomes" id="UP000217790"/>
    </source>
</evidence>